<feature type="compositionally biased region" description="Basic and acidic residues" evidence="1">
    <location>
        <begin position="157"/>
        <end position="168"/>
    </location>
</feature>
<keyword evidence="3" id="KW-1185">Reference proteome</keyword>
<evidence type="ECO:0000256" key="1">
    <source>
        <dbReference type="SAM" id="MobiDB-lite"/>
    </source>
</evidence>
<accession>A0AAV4HL58</accession>
<reference evidence="2 3" key="1">
    <citation type="journal article" date="2021" name="Elife">
        <title>Chloroplast acquisition without the gene transfer in kleptoplastic sea slugs, Plakobranchus ocellatus.</title>
        <authorList>
            <person name="Maeda T."/>
            <person name="Takahashi S."/>
            <person name="Yoshida T."/>
            <person name="Shimamura S."/>
            <person name="Takaki Y."/>
            <person name="Nagai Y."/>
            <person name="Toyoda A."/>
            <person name="Suzuki Y."/>
            <person name="Arimoto A."/>
            <person name="Ishii H."/>
            <person name="Satoh N."/>
            <person name="Nishiyama T."/>
            <person name="Hasebe M."/>
            <person name="Maruyama T."/>
            <person name="Minagawa J."/>
            <person name="Obokata J."/>
            <person name="Shigenobu S."/>
        </authorList>
    </citation>
    <scope>NUCLEOTIDE SEQUENCE [LARGE SCALE GENOMIC DNA]</scope>
</reference>
<protein>
    <submittedName>
        <fullName evidence="2">Uncharacterized protein</fullName>
    </submittedName>
</protein>
<dbReference type="EMBL" id="BMAT01002026">
    <property type="protein sequence ID" value="GFR97380.1"/>
    <property type="molecule type" value="Genomic_DNA"/>
</dbReference>
<sequence>MLDQFDTAIDFASAKNVVRKHVLKTVWAPPNVHVSQPTGIRPPPRRDKESGLTRRERVVLAQLRCNEKSPILQQYLYSTGAADSEACLTCGASPGNQDLVLKECPTGAPHRDSLPENPRDALWTDPVRVVEFLRACDRIPVIPIVWRRTGKNNNNNKQRERERERREIERDSMKERQRRVFF</sequence>
<dbReference type="Proteomes" id="UP000762676">
    <property type="component" value="Unassembled WGS sequence"/>
</dbReference>
<evidence type="ECO:0000313" key="2">
    <source>
        <dbReference type="EMBL" id="GFR97380.1"/>
    </source>
</evidence>
<feature type="compositionally biased region" description="Basic and acidic residues" evidence="1">
    <location>
        <begin position="44"/>
        <end position="53"/>
    </location>
</feature>
<evidence type="ECO:0000313" key="3">
    <source>
        <dbReference type="Proteomes" id="UP000762676"/>
    </source>
</evidence>
<feature type="region of interest" description="Disordered" evidence="1">
    <location>
        <begin position="33"/>
        <end position="53"/>
    </location>
</feature>
<gene>
    <name evidence="2" type="ORF">ElyMa_000991400</name>
</gene>
<dbReference type="AlphaFoldDB" id="A0AAV4HL58"/>
<organism evidence="2 3">
    <name type="scientific">Elysia marginata</name>
    <dbReference type="NCBI Taxonomy" id="1093978"/>
    <lineage>
        <taxon>Eukaryota</taxon>
        <taxon>Metazoa</taxon>
        <taxon>Spiralia</taxon>
        <taxon>Lophotrochozoa</taxon>
        <taxon>Mollusca</taxon>
        <taxon>Gastropoda</taxon>
        <taxon>Heterobranchia</taxon>
        <taxon>Euthyneura</taxon>
        <taxon>Panpulmonata</taxon>
        <taxon>Sacoglossa</taxon>
        <taxon>Placobranchoidea</taxon>
        <taxon>Plakobranchidae</taxon>
        <taxon>Elysia</taxon>
    </lineage>
</organism>
<feature type="region of interest" description="Disordered" evidence="1">
    <location>
        <begin position="149"/>
        <end position="168"/>
    </location>
</feature>
<name>A0AAV4HL58_9GAST</name>
<comment type="caution">
    <text evidence="2">The sequence shown here is derived from an EMBL/GenBank/DDBJ whole genome shotgun (WGS) entry which is preliminary data.</text>
</comment>
<proteinExistence type="predicted"/>